<dbReference type="EMBL" id="BAABME010000522">
    <property type="protein sequence ID" value="GAA0143478.1"/>
    <property type="molecule type" value="Genomic_DNA"/>
</dbReference>
<gene>
    <name evidence="2" type="ORF">LIER_04151</name>
</gene>
<dbReference type="AlphaFoldDB" id="A0AAV3P0G5"/>
<accession>A0AAV3P0G5</accession>
<name>A0AAV3P0G5_LITER</name>
<dbReference type="InterPro" id="IPR043502">
    <property type="entry name" value="DNA/RNA_pol_sf"/>
</dbReference>
<evidence type="ECO:0000313" key="2">
    <source>
        <dbReference type="EMBL" id="GAA0143478.1"/>
    </source>
</evidence>
<dbReference type="InterPro" id="IPR013103">
    <property type="entry name" value="RVT_2"/>
</dbReference>
<evidence type="ECO:0000313" key="3">
    <source>
        <dbReference type="Proteomes" id="UP001454036"/>
    </source>
</evidence>
<sequence>MEKLNRDPDRPDHVYKLRKSLYGLKQAPRASYKRFADYASTNGFTHSKSDHSLFIHKQVRDMAYLFLYVDDIILIASSESLRRSIMSLLNAEFSMKDLGQLIYYLGITVTHHAGGLFLSQKKYAQAIIARAGMSSCNPSYTPIDMKPELGGSSDWAGCPDTQKSTSSFCIFLGTLYPGILNAKPPYPGLVLKPNIMALPMSTLKHVDFRDSLTVRSPFPSTVGVY</sequence>
<dbReference type="Pfam" id="PF07727">
    <property type="entry name" value="RVT_2"/>
    <property type="match status" value="1"/>
</dbReference>
<feature type="domain" description="Reverse transcriptase Ty1/copia-type" evidence="1">
    <location>
        <begin position="10"/>
        <end position="143"/>
    </location>
</feature>
<reference evidence="2 3" key="1">
    <citation type="submission" date="2024-01" db="EMBL/GenBank/DDBJ databases">
        <title>The complete chloroplast genome sequence of Lithospermum erythrorhizon: insights into the phylogenetic relationship among Boraginaceae species and the maternal lineages of purple gromwells.</title>
        <authorList>
            <person name="Okada T."/>
            <person name="Watanabe K."/>
        </authorList>
    </citation>
    <scope>NUCLEOTIDE SEQUENCE [LARGE SCALE GENOMIC DNA]</scope>
</reference>
<comment type="caution">
    <text evidence="2">The sequence shown here is derived from an EMBL/GenBank/DDBJ whole genome shotgun (WGS) entry which is preliminary data.</text>
</comment>
<dbReference type="SUPFAM" id="SSF56672">
    <property type="entry name" value="DNA/RNA polymerases"/>
    <property type="match status" value="1"/>
</dbReference>
<dbReference type="Proteomes" id="UP001454036">
    <property type="component" value="Unassembled WGS sequence"/>
</dbReference>
<protein>
    <recommendedName>
        <fullName evidence="1">Reverse transcriptase Ty1/copia-type domain-containing protein</fullName>
    </recommendedName>
</protein>
<keyword evidence="3" id="KW-1185">Reference proteome</keyword>
<proteinExistence type="predicted"/>
<organism evidence="2 3">
    <name type="scientific">Lithospermum erythrorhizon</name>
    <name type="common">Purple gromwell</name>
    <name type="synonym">Lithospermum officinale var. erythrorhizon</name>
    <dbReference type="NCBI Taxonomy" id="34254"/>
    <lineage>
        <taxon>Eukaryota</taxon>
        <taxon>Viridiplantae</taxon>
        <taxon>Streptophyta</taxon>
        <taxon>Embryophyta</taxon>
        <taxon>Tracheophyta</taxon>
        <taxon>Spermatophyta</taxon>
        <taxon>Magnoliopsida</taxon>
        <taxon>eudicotyledons</taxon>
        <taxon>Gunneridae</taxon>
        <taxon>Pentapetalae</taxon>
        <taxon>asterids</taxon>
        <taxon>lamiids</taxon>
        <taxon>Boraginales</taxon>
        <taxon>Boraginaceae</taxon>
        <taxon>Boraginoideae</taxon>
        <taxon>Lithospermeae</taxon>
        <taxon>Lithospermum</taxon>
    </lineage>
</organism>
<evidence type="ECO:0000259" key="1">
    <source>
        <dbReference type="Pfam" id="PF07727"/>
    </source>
</evidence>